<evidence type="ECO:0000313" key="1">
    <source>
        <dbReference type="EMBL" id="CAA9371602.1"/>
    </source>
</evidence>
<accession>A0A6J4MXI5</accession>
<dbReference type="EMBL" id="CADCTW010000248">
    <property type="protein sequence ID" value="CAA9371602.1"/>
    <property type="molecule type" value="Genomic_DNA"/>
</dbReference>
<reference evidence="1" key="1">
    <citation type="submission" date="2020-02" db="EMBL/GenBank/DDBJ databases">
        <authorList>
            <person name="Meier V. D."/>
        </authorList>
    </citation>
    <scope>NUCLEOTIDE SEQUENCE</scope>
    <source>
        <strain evidence="1">AVDCRST_MAG68</strain>
    </source>
</reference>
<protein>
    <submittedName>
        <fullName evidence="1">Uncharacterized protein</fullName>
    </submittedName>
</protein>
<organism evidence="1">
    <name type="scientific">uncultured Gemmatimonadota bacterium</name>
    <dbReference type="NCBI Taxonomy" id="203437"/>
    <lineage>
        <taxon>Bacteria</taxon>
        <taxon>Pseudomonadati</taxon>
        <taxon>Gemmatimonadota</taxon>
        <taxon>environmental samples</taxon>
    </lineage>
</organism>
<proteinExistence type="predicted"/>
<dbReference type="AlphaFoldDB" id="A0A6J4MXI5"/>
<sequence length="38" mass="3940">MSALRVSVPLCEPCRSPAGGVVAMGRKVRTRGGIRGIT</sequence>
<name>A0A6J4MXI5_9BACT</name>
<gene>
    <name evidence="1" type="ORF">AVDCRST_MAG68-5586</name>
</gene>